<keyword evidence="3 9" id="KW-0813">Transport</keyword>
<evidence type="ECO:0000256" key="1">
    <source>
        <dbReference type="ARBA" id="ARBA00004141"/>
    </source>
</evidence>
<evidence type="ECO:0000256" key="2">
    <source>
        <dbReference type="ARBA" id="ARBA00006375"/>
    </source>
</evidence>
<dbReference type="InterPro" id="IPR018108">
    <property type="entry name" value="MCP_transmembrane"/>
</dbReference>
<evidence type="ECO:0000256" key="7">
    <source>
        <dbReference type="ARBA" id="ARBA00023136"/>
    </source>
</evidence>
<evidence type="ECO:0000256" key="6">
    <source>
        <dbReference type="ARBA" id="ARBA00022989"/>
    </source>
</evidence>
<dbReference type="PROSITE" id="PS51257">
    <property type="entry name" value="PROKAR_LIPOPROTEIN"/>
    <property type="match status" value="1"/>
</dbReference>
<keyword evidence="4 8" id="KW-0812">Transmembrane</keyword>
<dbReference type="SUPFAM" id="SSF103506">
    <property type="entry name" value="Mitochondrial carrier"/>
    <property type="match status" value="1"/>
</dbReference>
<evidence type="ECO:0008006" key="12">
    <source>
        <dbReference type="Google" id="ProtNLM"/>
    </source>
</evidence>
<organism evidence="10 11">
    <name type="scientific">Dermatophagoides farinae</name>
    <name type="common">American house dust mite</name>
    <dbReference type="NCBI Taxonomy" id="6954"/>
    <lineage>
        <taxon>Eukaryota</taxon>
        <taxon>Metazoa</taxon>
        <taxon>Ecdysozoa</taxon>
        <taxon>Arthropoda</taxon>
        <taxon>Chelicerata</taxon>
        <taxon>Arachnida</taxon>
        <taxon>Acari</taxon>
        <taxon>Acariformes</taxon>
        <taxon>Sarcoptiformes</taxon>
        <taxon>Astigmata</taxon>
        <taxon>Psoroptidia</taxon>
        <taxon>Analgoidea</taxon>
        <taxon>Pyroglyphidae</taxon>
        <taxon>Dermatophagoidinae</taxon>
        <taxon>Dermatophagoides</taxon>
    </lineage>
</organism>
<dbReference type="PANTHER" id="PTHR45618">
    <property type="entry name" value="MITOCHONDRIAL DICARBOXYLATE CARRIER-RELATED"/>
    <property type="match status" value="1"/>
</dbReference>
<keyword evidence="11" id="KW-1185">Reference proteome</keyword>
<evidence type="ECO:0000256" key="5">
    <source>
        <dbReference type="ARBA" id="ARBA00022737"/>
    </source>
</evidence>
<proteinExistence type="inferred from homology"/>
<evidence type="ECO:0000256" key="8">
    <source>
        <dbReference type="PROSITE-ProRule" id="PRU00282"/>
    </source>
</evidence>
<comment type="similarity">
    <text evidence="2 9">Belongs to the mitochondrial carrier (TC 2.A.29) family.</text>
</comment>
<comment type="caution">
    <text evidence="10">The sequence shown here is derived from an EMBL/GenBank/DDBJ whole genome shotgun (WGS) entry which is preliminary data.</text>
</comment>
<feature type="repeat" description="Solcar" evidence="8">
    <location>
        <begin position="208"/>
        <end position="293"/>
    </location>
</feature>
<dbReference type="EMBL" id="ASGP02000005">
    <property type="protein sequence ID" value="KAH9506385.1"/>
    <property type="molecule type" value="Genomic_DNA"/>
</dbReference>
<reference evidence="10" key="2">
    <citation type="journal article" date="2022" name="Res Sq">
        <title>Comparative Genomics Reveals Insights into the Divergent Evolution of Astigmatic Mites and Household Pest Adaptations.</title>
        <authorList>
            <person name="Xiong Q."/>
            <person name="Wan A.T.-Y."/>
            <person name="Liu X.-Y."/>
            <person name="Fung C.S.-H."/>
            <person name="Xiao X."/>
            <person name="Malainual N."/>
            <person name="Hou J."/>
            <person name="Wang L."/>
            <person name="Wang M."/>
            <person name="Yang K."/>
            <person name="Cui Y."/>
            <person name="Leung E."/>
            <person name="Nong W."/>
            <person name="Shin S.-K."/>
            <person name="Au S."/>
            <person name="Jeong K.Y."/>
            <person name="Chew F.T."/>
            <person name="Hui J."/>
            <person name="Leung T.F."/>
            <person name="Tungtrongchitr A."/>
            <person name="Zhong N."/>
            <person name="Liu Z."/>
            <person name="Tsui S."/>
        </authorList>
    </citation>
    <scope>NUCLEOTIDE SEQUENCE</scope>
    <source>
        <strain evidence="10">Derf</strain>
        <tissue evidence="10">Whole organism</tissue>
    </source>
</reference>
<evidence type="ECO:0000256" key="9">
    <source>
        <dbReference type="RuleBase" id="RU000488"/>
    </source>
</evidence>
<comment type="subcellular location">
    <subcellularLocation>
        <location evidence="1">Membrane</location>
        <topology evidence="1">Multi-pass membrane protein</topology>
    </subcellularLocation>
</comment>
<dbReference type="Proteomes" id="UP000790347">
    <property type="component" value="Unassembled WGS sequence"/>
</dbReference>
<keyword evidence="7 8" id="KW-0472">Membrane</keyword>
<dbReference type="Gene3D" id="1.50.40.10">
    <property type="entry name" value="Mitochondrial carrier domain"/>
    <property type="match status" value="1"/>
</dbReference>
<dbReference type="InterPro" id="IPR050391">
    <property type="entry name" value="Mito_Metabolite_Transporter"/>
</dbReference>
<dbReference type="InterPro" id="IPR023395">
    <property type="entry name" value="MCP_dom_sf"/>
</dbReference>
<name>A0A922HSA5_DERFA</name>
<keyword evidence="5" id="KW-0677">Repeat</keyword>
<evidence type="ECO:0000313" key="10">
    <source>
        <dbReference type="EMBL" id="KAH9506385.1"/>
    </source>
</evidence>
<feature type="repeat" description="Solcar" evidence="8">
    <location>
        <begin position="110"/>
        <end position="197"/>
    </location>
</feature>
<feature type="repeat" description="Solcar" evidence="8">
    <location>
        <begin position="9"/>
        <end position="98"/>
    </location>
</feature>
<dbReference type="PROSITE" id="PS50920">
    <property type="entry name" value="SOLCAR"/>
    <property type="match status" value="3"/>
</dbReference>
<dbReference type="GO" id="GO:0016020">
    <property type="term" value="C:membrane"/>
    <property type="evidence" value="ECO:0007669"/>
    <property type="project" value="UniProtKB-SubCell"/>
</dbReference>
<evidence type="ECO:0000256" key="4">
    <source>
        <dbReference type="ARBA" id="ARBA00022692"/>
    </source>
</evidence>
<evidence type="ECO:0000313" key="11">
    <source>
        <dbReference type="Proteomes" id="UP000790347"/>
    </source>
</evidence>
<protein>
    <recommendedName>
        <fullName evidence="12">Mitochondrial dicarboxylate carrier</fullName>
    </recommendedName>
</protein>
<dbReference type="Pfam" id="PF00153">
    <property type="entry name" value="Mito_carr"/>
    <property type="match status" value="3"/>
</dbReference>
<evidence type="ECO:0000256" key="3">
    <source>
        <dbReference type="ARBA" id="ARBA00022448"/>
    </source>
</evidence>
<gene>
    <name evidence="10" type="ORF">DERF_011123</name>
</gene>
<sequence>MSNITKPKEVILSRWYFGGLASAGAACCTHPLDLIKVHFQTASTNITAGQRPTMMSTTVRIVKTEGLLALYNGLTASLLRQLTYSTTRFGIYEVAKQQISPDGSPIPLYQRIFLAGISGAAGGLVGTPADMINVRMQNDIKMPAKDRRNYRNAIDGLIKVYRNEGAMTLFNGASMATSRAIMMSIGQLSMYDQFKYLLLKYFPSIFEDNVTTHLSASTLTGAVATSLTQPLDVLKTRMMNSAKNQYRSVGHCITELYKESGIFGFFKGYVPAFIRLAPHTILTFVFLEQLRLNFGVHMFVEDKKH</sequence>
<reference evidence="10" key="1">
    <citation type="submission" date="2013-05" db="EMBL/GenBank/DDBJ databases">
        <authorList>
            <person name="Yim A.K.Y."/>
            <person name="Chan T.F."/>
            <person name="Ji K.M."/>
            <person name="Liu X.Y."/>
            <person name="Zhou J.W."/>
            <person name="Li R.Q."/>
            <person name="Yang K.Y."/>
            <person name="Li J."/>
            <person name="Li M."/>
            <person name="Law P.T.W."/>
            <person name="Wu Y.L."/>
            <person name="Cai Z.L."/>
            <person name="Qin H."/>
            <person name="Bao Y."/>
            <person name="Leung R.K.K."/>
            <person name="Ng P.K.S."/>
            <person name="Zou J."/>
            <person name="Zhong X.J."/>
            <person name="Ran P.X."/>
            <person name="Zhong N.S."/>
            <person name="Liu Z.G."/>
            <person name="Tsui S.K.W."/>
        </authorList>
    </citation>
    <scope>NUCLEOTIDE SEQUENCE</scope>
    <source>
        <strain evidence="10">Derf</strain>
        <tissue evidence="10">Whole organism</tissue>
    </source>
</reference>
<keyword evidence="6" id="KW-1133">Transmembrane helix</keyword>
<dbReference type="AlphaFoldDB" id="A0A922HSA5"/>
<accession>A0A922HSA5</accession>